<reference evidence="2" key="1">
    <citation type="journal article" date="2023" name="Front. Plant Sci.">
        <title>Chromosomal-level genome assembly of Melastoma candidum provides insights into trichome evolution.</title>
        <authorList>
            <person name="Zhong Y."/>
            <person name="Wu W."/>
            <person name="Sun C."/>
            <person name="Zou P."/>
            <person name="Liu Y."/>
            <person name="Dai S."/>
            <person name="Zhou R."/>
        </authorList>
    </citation>
    <scope>NUCLEOTIDE SEQUENCE [LARGE SCALE GENOMIC DNA]</scope>
</reference>
<sequence>MEEMKLNLNTPLLSVRRNLSSASMNASSLLKERTDQTSTPRNQRKTLFSRNVDWRMDQVKEPVSVPFTWEEVPGKARDDGEPENHLPEKTVYPVPMIVARNSSSIHDDSLEELRERSQSEKGSVSDDDERYSDAADTLSPAASFSVSNSIGSLGESDGTVMKPSGTFSIDRITREFMMGRFLPAARAMSIASESSLHHASRQPQLLLTEQPTEVEKSRFLAAEGGTPSRQHHMAVVKYCTRSLSQIESSKEEEEEGGGGGGGKDDRSEYGATPEKGCGLLPHLCLTSSLRLLNPVPGLKSKIKHSMPFVPAIRKDMKAKSIGQSVFKSGGPLPKSEDRVETFKGGSPRSSYIVPLLGRKSQHNFSGNLRTAGRLSPFRPSRNDIVTAETRDSSPLSCTAFPPGESSSHKMSRLSPYRPRRNDVANPEKIELPRPSYVAPPLGELSRRNFSGELRTVGRLSPFMPSRDDALASRKEESSQGSYLVPPLGWPGRRNFSGEMQIQRRQSSLRPQRDHGSALETDEKIDVPISNKANGCIRPASPAFERTLYVDTVNEDHDLCLNLNMLDRDEVWMDPMASRDVQETFMGKSSFQDIECLKVVSLDRSVKEIDNGVVDPLSLPLPLLKAPSDSWLWHALPSKSDRSLLSSLQKTTSKKHISDAQTIDSKWETIVKTSKTHHDHTRYSEELIEHVPRQYKS</sequence>
<organism evidence="1 2">
    <name type="scientific">Melastoma candidum</name>
    <dbReference type="NCBI Taxonomy" id="119954"/>
    <lineage>
        <taxon>Eukaryota</taxon>
        <taxon>Viridiplantae</taxon>
        <taxon>Streptophyta</taxon>
        <taxon>Embryophyta</taxon>
        <taxon>Tracheophyta</taxon>
        <taxon>Spermatophyta</taxon>
        <taxon>Magnoliopsida</taxon>
        <taxon>eudicotyledons</taxon>
        <taxon>Gunneridae</taxon>
        <taxon>Pentapetalae</taxon>
        <taxon>rosids</taxon>
        <taxon>malvids</taxon>
        <taxon>Myrtales</taxon>
        <taxon>Melastomataceae</taxon>
        <taxon>Melastomatoideae</taxon>
        <taxon>Melastomateae</taxon>
        <taxon>Melastoma</taxon>
    </lineage>
</organism>
<comment type="caution">
    <text evidence="1">The sequence shown here is derived from an EMBL/GenBank/DDBJ whole genome shotgun (WGS) entry which is preliminary data.</text>
</comment>
<dbReference type="Proteomes" id="UP001057402">
    <property type="component" value="Chromosome 5"/>
</dbReference>
<evidence type="ECO:0000313" key="2">
    <source>
        <dbReference type="Proteomes" id="UP001057402"/>
    </source>
</evidence>
<dbReference type="EMBL" id="CM042884">
    <property type="protein sequence ID" value="KAI4371015.1"/>
    <property type="molecule type" value="Genomic_DNA"/>
</dbReference>
<proteinExistence type="predicted"/>
<accession>A0ACB9QX47</accession>
<name>A0ACB9QX47_9MYRT</name>
<evidence type="ECO:0000313" key="1">
    <source>
        <dbReference type="EMBL" id="KAI4371015.1"/>
    </source>
</evidence>
<gene>
    <name evidence="1" type="ORF">MLD38_019294</name>
</gene>
<keyword evidence="2" id="KW-1185">Reference proteome</keyword>
<protein>
    <submittedName>
        <fullName evidence="1">Uncharacterized protein</fullName>
    </submittedName>
</protein>